<dbReference type="PANTHER" id="PTHR35841">
    <property type="entry name" value="PHOSPHONATES-BINDING PERIPLASMIC PROTEIN"/>
    <property type="match status" value="1"/>
</dbReference>
<dbReference type="CDD" id="cd01071">
    <property type="entry name" value="PBP2_PhnD_like"/>
    <property type="match status" value="1"/>
</dbReference>
<dbReference type="RefSeq" id="WP_088153688.1">
    <property type="nucleotide sequence ID" value="NZ_NHON01000054.1"/>
</dbReference>
<accession>A0A211ZHK0</accession>
<dbReference type="GO" id="GO:0055085">
    <property type="term" value="P:transmembrane transport"/>
    <property type="evidence" value="ECO:0007669"/>
    <property type="project" value="InterPro"/>
</dbReference>
<comment type="similarity">
    <text evidence="1">Belongs to the phosphate/phosphite/phosphonate binding protein family.</text>
</comment>
<dbReference type="GO" id="GO:0043190">
    <property type="term" value="C:ATP-binding cassette (ABC) transporter complex"/>
    <property type="evidence" value="ECO:0007669"/>
    <property type="project" value="InterPro"/>
</dbReference>
<dbReference type="EMBL" id="NHON01000054">
    <property type="protein sequence ID" value="OWJ64597.1"/>
    <property type="molecule type" value="Genomic_DNA"/>
</dbReference>
<dbReference type="Gene3D" id="3.40.190.10">
    <property type="entry name" value="Periplasmic binding protein-like II"/>
    <property type="match status" value="2"/>
</dbReference>
<reference evidence="5" key="1">
    <citation type="submission" date="2017-05" db="EMBL/GenBank/DDBJ databases">
        <authorList>
            <person name="Macchi M."/>
            <person name="Festa S."/>
            <person name="Coppotelli B.M."/>
            <person name="Morelli I.S."/>
        </authorList>
    </citation>
    <scope>NUCLEOTIDE SEQUENCE [LARGE SCALE GENOMIC DNA]</scope>
    <source>
        <strain evidence="5">I</strain>
    </source>
</reference>
<evidence type="ECO:0000313" key="4">
    <source>
        <dbReference type="EMBL" id="OWJ64597.1"/>
    </source>
</evidence>
<dbReference type="NCBIfam" id="TIGR03431">
    <property type="entry name" value="PhnD"/>
    <property type="match status" value="1"/>
</dbReference>
<evidence type="ECO:0000256" key="2">
    <source>
        <dbReference type="ARBA" id="ARBA00022729"/>
    </source>
</evidence>
<dbReference type="InterPro" id="IPR017797">
    <property type="entry name" value="Phosphnate-bd"/>
</dbReference>
<dbReference type="GO" id="GO:0015716">
    <property type="term" value="P:organic phosphonate transport"/>
    <property type="evidence" value="ECO:0007669"/>
    <property type="project" value="InterPro"/>
</dbReference>
<dbReference type="NCBIfam" id="TIGR01098">
    <property type="entry name" value="3A0109s03R"/>
    <property type="match status" value="1"/>
</dbReference>
<dbReference type="OrthoDB" id="9802896at2"/>
<name>A0A211ZHK0_9PROT</name>
<gene>
    <name evidence="4" type="ORF">BWR60_24020</name>
</gene>
<evidence type="ECO:0000256" key="3">
    <source>
        <dbReference type="SAM" id="SignalP"/>
    </source>
</evidence>
<dbReference type="SUPFAM" id="SSF53850">
    <property type="entry name" value="Periplasmic binding protein-like II"/>
    <property type="match status" value="1"/>
</dbReference>
<evidence type="ECO:0000256" key="1">
    <source>
        <dbReference type="ARBA" id="ARBA00007162"/>
    </source>
</evidence>
<protein>
    <submittedName>
        <fullName evidence="4">Phosphonate ABC transporter substrate-binding protein</fullName>
    </submittedName>
</protein>
<proteinExistence type="inferred from homology"/>
<organism evidence="4 5">
    <name type="scientific">Inquilinus limosus</name>
    <dbReference type="NCBI Taxonomy" id="171674"/>
    <lineage>
        <taxon>Bacteria</taxon>
        <taxon>Pseudomonadati</taxon>
        <taxon>Pseudomonadota</taxon>
        <taxon>Alphaproteobacteria</taxon>
        <taxon>Rhodospirillales</taxon>
        <taxon>Rhodospirillaceae</taxon>
        <taxon>Inquilinus</taxon>
    </lineage>
</organism>
<feature type="chain" id="PRO_5012058168" evidence="3">
    <location>
        <begin position="29"/>
        <end position="309"/>
    </location>
</feature>
<dbReference type="AlphaFoldDB" id="A0A211ZHK0"/>
<sequence length="309" mass="33992">MPIAPLRRRLALAAALAMAALATLPARAEDWRQQYPELRFGISSSENEKDSVARYEPFAAYLSRKLGVPVKITRGTDYAAVVEAMRSNNAEFATFGPASYALARKVMGDRVKPVAVTQEMDGATGYHSVIAVRADSPYHSLQDLKGKSLAYADPNSTSGYAVPLYFMKKNGIDPDSFFSTTAFSGSHELGIIALLNGTFEAAATHWTNAQRGNIQRMEEKGMIPKGSVRIIWTSDLIPNSPWVVRTDLPQELQDAFTEALFAFPKEDPAAQKQLSDGLWSAFVPAKHEDYLDIIAITEMNAAERRRRGS</sequence>
<dbReference type="Pfam" id="PF12974">
    <property type="entry name" value="Phosphonate-bd"/>
    <property type="match status" value="1"/>
</dbReference>
<dbReference type="InterPro" id="IPR005770">
    <property type="entry name" value="PhnD"/>
</dbReference>
<dbReference type="PANTHER" id="PTHR35841:SF1">
    <property type="entry name" value="PHOSPHONATES-BINDING PERIPLASMIC PROTEIN"/>
    <property type="match status" value="1"/>
</dbReference>
<feature type="signal peptide" evidence="3">
    <location>
        <begin position="1"/>
        <end position="28"/>
    </location>
</feature>
<comment type="caution">
    <text evidence="4">The sequence shown here is derived from an EMBL/GenBank/DDBJ whole genome shotgun (WGS) entry which is preliminary data.</text>
</comment>
<dbReference type="Proteomes" id="UP000196655">
    <property type="component" value="Unassembled WGS sequence"/>
</dbReference>
<keyword evidence="2 3" id="KW-0732">Signal</keyword>
<evidence type="ECO:0000313" key="5">
    <source>
        <dbReference type="Proteomes" id="UP000196655"/>
    </source>
</evidence>
<keyword evidence="5" id="KW-1185">Reference proteome</keyword>